<reference evidence="4" key="1">
    <citation type="submission" date="2021-10" db="EMBL/GenBank/DDBJ databases">
        <title>Anaerobic single-cell dispensing facilitates the cultivation of human gut bacteria.</title>
        <authorList>
            <person name="Afrizal A."/>
        </authorList>
    </citation>
    <scope>NUCLEOTIDE SEQUENCE</scope>
    <source>
        <strain evidence="4">CLA-AA-H215</strain>
    </source>
</reference>
<organism evidence="4 5">
    <name type="scientific">Hominifimenecus microfluidus</name>
    <dbReference type="NCBI Taxonomy" id="2885348"/>
    <lineage>
        <taxon>Bacteria</taxon>
        <taxon>Bacillati</taxon>
        <taxon>Bacillota</taxon>
        <taxon>Clostridia</taxon>
        <taxon>Lachnospirales</taxon>
        <taxon>Lachnospiraceae</taxon>
        <taxon>Hominifimenecus</taxon>
    </lineage>
</organism>
<dbReference type="AlphaFoldDB" id="A0AAE3E900"/>
<gene>
    <name evidence="4" type="primary">spoIIID</name>
    <name evidence="4" type="ORF">LKD81_06920</name>
</gene>
<dbReference type="InterPro" id="IPR018356">
    <property type="entry name" value="Tscrpt_reg_HTH_DeoR_CS"/>
</dbReference>
<evidence type="ECO:0000256" key="3">
    <source>
        <dbReference type="ARBA" id="ARBA00023163"/>
    </source>
</evidence>
<keyword evidence="2" id="KW-0238">DNA-binding</keyword>
<keyword evidence="1" id="KW-0805">Transcription regulation</keyword>
<dbReference type="EMBL" id="JAJEQR010000016">
    <property type="protein sequence ID" value="MCC2230732.1"/>
    <property type="molecule type" value="Genomic_DNA"/>
</dbReference>
<evidence type="ECO:0000313" key="5">
    <source>
        <dbReference type="Proteomes" id="UP001198182"/>
    </source>
</evidence>
<protein>
    <submittedName>
        <fullName evidence="4">Sporulation transcriptional regulator SpoIIID</fullName>
    </submittedName>
</protein>
<dbReference type="RefSeq" id="WP_308453370.1">
    <property type="nucleotide sequence ID" value="NZ_JAJEQR010000016.1"/>
</dbReference>
<dbReference type="Proteomes" id="UP001198182">
    <property type="component" value="Unassembled WGS sequence"/>
</dbReference>
<sequence length="92" mass="10532">MKDYIEERAVSIADYIIETNATVRQAAKKFSVSKSTVHKDVADRLPHINPSLASQVRHVLDVNKSERHIRGGMATREKYQHLMQECNKVPNM</sequence>
<dbReference type="PROSITE" id="PS00894">
    <property type="entry name" value="HTH_DEOR_1"/>
    <property type="match status" value="1"/>
</dbReference>
<proteinExistence type="predicted"/>
<keyword evidence="3" id="KW-0804">Transcription</keyword>
<evidence type="ECO:0000256" key="1">
    <source>
        <dbReference type="ARBA" id="ARBA00023015"/>
    </source>
</evidence>
<evidence type="ECO:0000256" key="2">
    <source>
        <dbReference type="ARBA" id="ARBA00023125"/>
    </source>
</evidence>
<evidence type="ECO:0000313" key="4">
    <source>
        <dbReference type="EMBL" id="MCC2230732.1"/>
    </source>
</evidence>
<comment type="caution">
    <text evidence="4">The sequence shown here is derived from an EMBL/GenBank/DDBJ whole genome shotgun (WGS) entry which is preliminary data.</text>
</comment>
<accession>A0AAE3E900</accession>
<dbReference type="InterPro" id="IPR014208">
    <property type="entry name" value="Spore_III_D"/>
</dbReference>
<dbReference type="NCBIfam" id="TIGR02844">
    <property type="entry name" value="spore_III_D"/>
    <property type="match status" value="1"/>
</dbReference>
<dbReference type="GO" id="GO:0003700">
    <property type="term" value="F:DNA-binding transcription factor activity"/>
    <property type="evidence" value="ECO:0007669"/>
    <property type="project" value="InterPro"/>
</dbReference>
<keyword evidence="5" id="KW-1185">Reference proteome</keyword>
<dbReference type="Pfam" id="PF12116">
    <property type="entry name" value="SpoIIID"/>
    <property type="match status" value="1"/>
</dbReference>
<name>A0AAE3E900_9FIRM</name>
<dbReference type="GO" id="GO:0003677">
    <property type="term" value="F:DNA binding"/>
    <property type="evidence" value="ECO:0007669"/>
    <property type="project" value="UniProtKB-KW"/>
</dbReference>